<organism evidence="2 3">
    <name type="scientific">Faecalibacillus intestinalis</name>
    <dbReference type="NCBI Taxonomy" id="1982626"/>
    <lineage>
        <taxon>Bacteria</taxon>
        <taxon>Bacillati</taxon>
        <taxon>Bacillota</taxon>
        <taxon>Erysipelotrichia</taxon>
        <taxon>Erysipelotrichales</taxon>
        <taxon>Coprobacillaceae</taxon>
        <taxon>Faecalibacillus</taxon>
    </lineage>
</organism>
<feature type="transmembrane region" description="Helical" evidence="1">
    <location>
        <begin position="49"/>
        <end position="70"/>
    </location>
</feature>
<name>A0A2T3G6A1_9FIRM</name>
<keyword evidence="1" id="KW-0472">Membrane</keyword>
<comment type="caution">
    <text evidence="2">The sequence shown here is derived from an EMBL/GenBank/DDBJ whole genome shotgun (WGS) entry which is preliminary data.</text>
</comment>
<dbReference type="EMBL" id="PYLQ01000002">
    <property type="protein sequence ID" value="PST43049.1"/>
    <property type="molecule type" value="Genomic_DNA"/>
</dbReference>
<reference evidence="2 3" key="1">
    <citation type="journal article" date="2019" name="Int. J. Syst. Evol. Microbiol.">
        <title>Faecalibacillus intestinalis gen. nov., sp. nov. and Faecalibacillus faecis sp. nov., isolated from human faeces.</title>
        <authorList>
            <person name="Seo B."/>
            <person name="Jeon K."/>
            <person name="Baek I."/>
            <person name="Lee Y.M."/>
            <person name="Baek K."/>
            <person name="Ko G."/>
        </authorList>
    </citation>
    <scope>NUCLEOTIDE SEQUENCE [LARGE SCALE GENOMIC DNA]</scope>
    <source>
        <strain evidence="2 3">SNUG30099</strain>
    </source>
</reference>
<evidence type="ECO:0000313" key="3">
    <source>
        <dbReference type="Proteomes" id="UP000240974"/>
    </source>
</evidence>
<keyword evidence="1" id="KW-0812">Transmembrane</keyword>
<gene>
    <name evidence="2" type="ORF">C7U54_02650</name>
</gene>
<keyword evidence="3" id="KW-1185">Reference proteome</keyword>
<dbReference type="AlphaFoldDB" id="A0A2T3G6A1"/>
<dbReference type="Proteomes" id="UP000240974">
    <property type="component" value="Unassembled WGS sequence"/>
</dbReference>
<accession>A0A2T3G6A1</accession>
<proteinExistence type="predicted"/>
<evidence type="ECO:0000313" key="2">
    <source>
        <dbReference type="EMBL" id="PST43049.1"/>
    </source>
</evidence>
<feature type="transmembrane region" description="Helical" evidence="1">
    <location>
        <begin position="12"/>
        <end position="29"/>
    </location>
</feature>
<keyword evidence="1" id="KW-1133">Transmembrane helix</keyword>
<sequence>MEEKRLLSKDEVYFLVFFSNFFIGSIILSNRYHFDSIRSFFIFAGEDPFPFTLFFIVFFCCLYYLFKILIKKYPLRNFIKSNDV</sequence>
<evidence type="ECO:0000256" key="1">
    <source>
        <dbReference type="SAM" id="Phobius"/>
    </source>
</evidence>
<protein>
    <submittedName>
        <fullName evidence="2">Uncharacterized protein</fullName>
    </submittedName>
</protein>